<feature type="signal peptide" evidence="8">
    <location>
        <begin position="1"/>
        <end position="23"/>
    </location>
</feature>
<evidence type="ECO:0000313" key="11">
    <source>
        <dbReference type="Proteomes" id="UP001237642"/>
    </source>
</evidence>
<comment type="similarity">
    <text evidence="2">Belongs to the TPX2 family.</text>
</comment>
<keyword evidence="8" id="KW-0732">Signal</keyword>
<evidence type="ECO:0000256" key="3">
    <source>
        <dbReference type="ARBA" id="ARBA00022490"/>
    </source>
</evidence>
<feature type="coiled-coil region" evidence="6">
    <location>
        <begin position="211"/>
        <end position="246"/>
    </location>
</feature>
<dbReference type="EMBL" id="JAUIZM010000010">
    <property type="protein sequence ID" value="KAK1362508.1"/>
    <property type="molecule type" value="Genomic_DNA"/>
</dbReference>
<dbReference type="GO" id="GO:0000226">
    <property type="term" value="P:microtubule cytoskeleton organization"/>
    <property type="evidence" value="ECO:0007669"/>
    <property type="project" value="InterPro"/>
</dbReference>
<dbReference type="Pfam" id="PF06886">
    <property type="entry name" value="TPX2"/>
    <property type="match status" value="1"/>
</dbReference>
<name>A0AAD8M812_9APIA</name>
<evidence type="ECO:0000256" key="8">
    <source>
        <dbReference type="SAM" id="SignalP"/>
    </source>
</evidence>
<reference evidence="10" key="1">
    <citation type="submission" date="2023-02" db="EMBL/GenBank/DDBJ databases">
        <title>Genome of toxic invasive species Heracleum sosnowskyi carries increased number of genes despite the absence of recent whole-genome duplications.</title>
        <authorList>
            <person name="Schelkunov M."/>
            <person name="Shtratnikova V."/>
            <person name="Makarenko M."/>
            <person name="Klepikova A."/>
            <person name="Omelchenko D."/>
            <person name="Novikova G."/>
            <person name="Obukhova E."/>
            <person name="Bogdanov V."/>
            <person name="Penin A."/>
            <person name="Logacheva M."/>
        </authorList>
    </citation>
    <scope>NUCLEOTIDE SEQUENCE</scope>
    <source>
        <strain evidence="10">Hsosn_3</strain>
        <tissue evidence="10">Leaf</tissue>
    </source>
</reference>
<feature type="region of interest" description="Disordered" evidence="7">
    <location>
        <begin position="110"/>
        <end position="183"/>
    </location>
</feature>
<proteinExistence type="inferred from homology"/>
<feature type="domain" description="TPX2 C-terminal" evidence="9">
    <location>
        <begin position="198"/>
        <end position="274"/>
    </location>
</feature>
<evidence type="ECO:0000256" key="5">
    <source>
        <dbReference type="ARBA" id="ARBA00023212"/>
    </source>
</evidence>
<evidence type="ECO:0000256" key="2">
    <source>
        <dbReference type="ARBA" id="ARBA00005885"/>
    </source>
</evidence>
<comment type="caution">
    <text evidence="10">The sequence shown here is derived from an EMBL/GenBank/DDBJ whole genome shotgun (WGS) entry which is preliminary data.</text>
</comment>
<sequence length="350" mass="39420">MSCLLCLDALLFSVSILQDSVNSRIPSLNFSNMRMKVTDIYTKKEPDRKHDIPNFNRESGLLMEKIKTETPNMKGDKKSGIRIKNATKSTPGNVKTKYTVPQPFALATERRAQSVTRPTGTETDAVTPGRKSYHITSNLNTQPSLKQTEQVSPSLLRKPLQPYYKKQSDEDDSSFVPSSTVSPRTITPRVTVASAPLFRSITRAERRKEFYTKLEEKHHALEVEKIQYEERTKEEKEAAVKQLRKSLVFKANPMPSFYHDGPPPKYELKKPPPTRAKSPNLSRRKSCSDAAPVTGFDRSDEFRLYLLDDGDDDGLHRPNSPANAIATGLWHIASRASTITQCNAEGLLLK</sequence>
<keyword evidence="6" id="KW-0175">Coiled coil</keyword>
<organism evidence="10 11">
    <name type="scientific">Heracleum sosnowskyi</name>
    <dbReference type="NCBI Taxonomy" id="360622"/>
    <lineage>
        <taxon>Eukaryota</taxon>
        <taxon>Viridiplantae</taxon>
        <taxon>Streptophyta</taxon>
        <taxon>Embryophyta</taxon>
        <taxon>Tracheophyta</taxon>
        <taxon>Spermatophyta</taxon>
        <taxon>Magnoliopsida</taxon>
        <taxon>eudicotyledons</taxon>
        <taxon>Gunneridae</taxon>
        <taxon>Pentapetalae</taxon>
        <taxon>asterids</taxon>
        <taxon>campanulids</taxon>
        <taxon>Apiales</taxon>
        <taxon>Apiaceae</taxon>
        <taxon>Apioideae</taxon>
        <taxon>apioid superclade</taxon>
        <taxon>Tordylieae</taxon>
        <taxon>Tordyliinae</taxon>
        <taxon>Heracleum</taxon>
    </lineage>
</organism>
<accession>A0AAD8M812</accession>
<feature type="region of interest" description="Disordered" evidence="7">
    <location>
        <begin position="254"/>
        <end position="292"/>
    </location>
</feature>
<keyword evidence="5" id="KW-0206">Cytoskeleton</keyword>
<feature type="chain" id="PRO_5042149585" evidence="8">
    <location>
        <begin position="24"/>
        <end position="350"/>
    </location>
</feature>
<dbReference type="PANTHER" id="PTHR46372">
    <property type="entry name" value="PROTEIN WVD2-LIKE 3"/>
    <property type="match status" value="1"/>
</dbReference>
<dbReference type="PANTHER" id="PTHR46372:SF2">
    <property type="entry name" value="PROTEIN WVD2-LIKE 3"/>
    <property type="match status" value="1"/>
</dbReference>
<feature type="compositionally biased region" description="Polar residues" evidence="7">
    <location>
        <begin position="134"/>
        <end position="153"/>
    </location>
</feature>
<keyword evidence="4" id="KW-0493">Microtubule</keyword>
<evidence type="ECO:0000256" key="1">
    <source>
        <dbReference type="ARBA" id="ARBA00004245"/>
    </source>
</evidence>
<dbReference type="GO" id="GO:0008017">
    <property type="term" value="F:microtubule binding"/>
    <property type="evidence" value="ECO:0007669"/>
    <property type="project" value="InterPro"/>
</dbReference>
<feature type="compositionally biased region" description="Polar residues" evidence="7">
    <location>
        <begin position="113"/>
        <end position="124"/>
    </location>
</feature>
<evidence type="ECO:0000256" key="6">
    <source>
        <dbReference type="SAM" id="Coils"/>
    </source>
</evidence>
<evidence type="ECO:0000256" key="4">
    <source>
        <dbReference type="ARBA" id="ARBA00022701"/>
    </source>
</evidence>
<protein>
    <submittedName>
        <fullName evidence="10">TPX2 domain-containing protein</fullName>
    </submittedName>
</protein>
<dbReference type="Proteomes" id="UP001237642">
    <property type="component" value="Unassembled WGS sequence"/>
</dbReference>
<reference evidence="10" key="2">
    <citation type="submission" date="2023-05" db="EMBL/GenBank/DDBJ databases">
        <authorList>
            <person name="Schelkunov M.I."/>
        </authorList>
    </citation>
    <scope>NUCLEOTIDE SEQUENCE</scope>
    <source>
        <strain evidence="10">Hsosn_3</strain>
        <tissue evidence="10">Leaf</tissue>
    </source>
</reference>
<evidence type="ECO:0000256" key="7">
    <source>
        <dbReference type="SAM" id="MobiDB-lite"/>
    </source>
</evidence>
<keyword evidence="3" id="KW-0963">Cytoplasm</keyword>
<evidence type="ECO:0000313" key="10">
    <source>
        <dbReference type="EMBL" id="KAK1362508.1"/>
    </source>
</evidence>
<comment type="subcellular location">
    <subcellularLocation>
        <location evidence="1">Cytoplasm</location>
        <location evidence="1">Cytoskeleton</location>
    </subcellularLocation>
</comment>
<dbReference type="InterPro" id="IPR027329">
    <property type="entry name" value="TPX2_C"/>
</dbReference>
<evidence type="ECO:0000259" key="9">
    <source>
        <dbReference type="Pfam" id="PF06886"/>
    </source>
</evidence>
<dbReference type="GO" id="GO:0005874">
    <property type="term" value="C:microtubule"/>
    <property type="evidence" value="ECO:0007669"/>
    <property type="project" value="UniProtKB-KW"/>
</dbReference>
<gene>
    <name evidence="10" type="ORF">POM88_046982</name>
</gene>
<dbReference type="AlphaFoldDB" id="A0AAD8M812"/>
<dbReference type="InterPro" id="IPR044806">
    <property type="entry name" value="WVD2/WDL1-4"/>
</dbReference>
<keyword evidence="11" id="KW-1185">Reference proteome</keyword>